<organism evidence="1 2">
    <name type="scientific">Actinomadura nitritigenes</name>
    <dbReference type="NCBI Taxonomy" id="134602"/>
    <lineage>
        <taxon>Bacteria</taxon>
        <taxon>Bacillati</taxon>
        <taxon>Actinomycetota</taxon>
        <taxon>Actinomycetes</taxon>
        <taxon>Streptosporangiales</taxon>
        <taxon>Thermomonosporaceae</taxon>
        <taxon>Actinomadura</taxon>
    </lineage>
</organism>
<name>A0ABS3RAK4_9ACTN</name>
<protein>
    <submittedName>
        <fullName evidence="1">Uncharacterized protein</fullName>
    </submittedName>
</protein>
<reference evidence="1 2" key="1">
    <citation type="submission" date="2021-03" db="EMBL/GenBank/DDBJ databases">
        <authorList>
            <person name="Kanchanasin P."/>
            <person name="Saeng-In P."/>
            <person name="Phongsopitanun W."/>
            <person name="Yuki M."/>
            <person name="Kudo T."/>
            <person name="Ohkuma M."/>
            <person name="Tanasupawat S."/>
        </authorList>
    </citation>
    <scope>NUCLEOTIDE SEQUENCE [LARGE SCALE GENOMIC DNA]</scope>
    <source>
        <strain evidence="1 2">L46</strain>
    </source>
</reference>
<keyword evidence="2" id="KW-1185">Reference proteome</keyword>
<dbReference type="Proteomes" id="UP000666915">
    <property type="component" value="Unassembled WGS sequence"/>
</dbReference>
<proteinExistence type="predicted"/>
<evidence type="ECO:0000313" key="1">
    <source>
        <dbReference type="EMBL" id="MBO2443120.1"/>
    </source>
</evidence>
<comment type="caution">
    <text evidence="1">The sequence shown here is derived from an EMBL/GenBank/DDBJ whole genome shotgun (WGS) entry which is preliminary data.</text>
</comment>
<sequence>MDVDDLFDAIEDVLEVKGVLGIPQDVLAGEGGVPGTSFTDALQELADAHAAASGDGPHGDLVAAAAAVVRARPPYLPARVETAPDRLAAVLPS</sequence>
<evidence type="ECO:0000313" key="2">
    <source>
        <dbReference type="Proteomes" id="UP000666915"/>
    </source>
</evidence>
<dbReference type="RefSeq" id="WP_208271441.1">
    <property type="nucleotide sequence ID" value="NZ_BAAAGM010000077.1"/>
</dbReference>
<gene>
    <name evidence="1" type="ORF">J4557_36895</name>
</gene>
<dbReference type="EMBL" id="JAGEOK010000030">
    <property type="protein sequence ID" value="MBO2443120.1"/>
    <property type="molecule type" value="Genomic_DNA"/>
</dbReference>
<accession>A0ABS3RAK4</accession>